<dbReference type="Proteomes" id="UP001596407">
    <property type="component" value="Unassembled WGS sequence"/>
</dbReference>
<evidence type="ECO:0000256" key="1">
    <source>
        <dbReference type="SAM" id="MobiDB-lite"/>
    </source>
</evidence>
<accession>A0ABD5WGI6</accession>
<evidence type="ECO:0000313" key="2">
    <source>
        <dbReference type="EMBL" id="MFC7078875.1"/>
    </source>
</evidence>
<gene>
    <name evidence="2" type="ORF">ACFQJ6_00740</name>
</gene>
<sequence length="55" mass="5715">MSRGYVGQRPRAGGGFLGVLSSDSGSRGAESKRAGSCSETTDFRDDRDDTNTGDA</sequence>
<proteinExistence type="predicted"/>
<comment type="caution">
    <text evidence="2">The sequence shown here is derived from an EMBL/GenBank/DDBJ whole genome shotgun (WGS) entry which is preliminary data.</text>
</comment>
<dbReference type="EMBL" id="JBHSZH010000001">
    <property type="protein sequence ID" value="MFC7078875.1"/>
    <property type="molecule type" value="Genomic_DNA"/>
</dbReference>
<evidence type="ECO:0000313" key="3">
    <source>
        <dbReference type="Proteomes" id="UP001596407"/>
    </source>
</evidence>
<reference evidence="2 3" key="1">
    <citation type="journal article" date="2019" name="Int. J. Syst. Evol. Microbiol.">
        <title>The Global Catalogue of Microorganisms (GCM) 10K type strain sequencing project: providing services to taxonomists for standard genome sequencing and annotation.</title>
        <authorList>
            <consortium name="The Broad Institute Genomics Platform"/>
            <consortium name="The Broad Institute Genome Sequencing Center for Infectious Disease"/>
            <person name="Wu L."/>
            <person name="Ma J."/>
        </authorList>
    </citation>
    <scope>NUCLEOTIDE SEQUENCE [LARGE SCALE GENOMIC DNA]</scope>
    <source>
        <strain evidence="2 3">DT72</strain>
    </source>
</reference>
<feature type="compositionally biased region" description="Basic and acidic residues" evidence="1">
    <location>
        <begin position="41"/>
        <end position="55"/>
    </location>
</feature>
<keyword evidence="3" id="KW-1185">Reference proteome</keyword>
<protein>
    <submittedName>
        <fullName evidence="2">Uncharacterized protein</fullName>
    </submittedName>
</protein>
<feature type="region of interest" description="Disordered" evidence="1">
    <location>
        <begin position="1"/>
        <end position="55"/>
    </location>
</feature>
<dbReference type="RefSeq" id="WP_382208426.1">
    <property type="nucleotide sequence ID" value="NZ_JBHSZH010000001.1"/>
</dbReference>
<organism evidence="2 3">
    <name type="scientific">Halorussus caseinilyticus</name>
    <dbReference type="NCBI Taxonomy" id="3034025"/>
    <lineage>
        <taxon>Archaea</taxon>
        <taxon>Methanobacteriati</taxon>
        <taxon>Methanobacteriota</taxon>
        <taxon>Stenosarchaea group</taxon>
        <taxon>Halobacteria</taxon>
        <taxon>Halobacteriales</taxon>
        <taxon>Haladaptataceae</taxon>
        <taxon>Halorussus</taxon>
    </lineage>
</organism>
<dbReference type="AlphaFoldDB" id="A0ABD5WGI6"/>
<name>A0ABD5WGI6_9EURY</name>